<sequence>MRRWLWFAGLYLAGLAVLGSIAFLIRSVLM</sequence>
<proteinExistence type="predicted"/>
<comment type="caution">
    <text evidence="2">The sequence shown here is derived from an EMBL/GenBank/DDBJ whole genome shotgun (WGS) entry which is preliminary data.</text>
</comment>
<keyword evidence="1" id="KW-0472">Membrane</keyword>
<keyword evidence="3" id="KW-1185">Reference proteome</keyword>
<dbReference type="RefSeq" id="WP_380723131.1">
    <property type="nucleotide sequence ID" value="NZ_JBHSGI010000034.1"/>
</dbReference>
<evidence type="ECO:0000313" key="3">
    <source>
        <dbReference type="Proteomes" id="UP001595973"/>
    </source>
</evidence>
<keyword evidence="1" id="KW-1133">Transmembrane helix</keyword>
<gene>
    <name evidence="2" type="ORF">ACFO5X_25860</name>
</gene>
<name>A0ABV9KP98_9RHOB</name>
<dbReference type="EMBL" id="JBHSGI010000034">
    <property type="protein sequence ID" value="MFC4672000.1"/>
    <property type="molecule type" value="Genomic_DNA"/>
</dbReference>
<reference evidence="3" key="1">
    <citation type="journal article" date="2019" name="Int. J. Syst. Evol. Microbiol.">
        <title>The Global Catalogue of Microorganisms (GCM) 10K type strain sequencing project: providing services to taxonomists for standard genome sequencing and annotation.</title>
        <authorList>
            <consortium name="The Broad Institute Genomics Platform"/>
            <consortium name="The Broad Institute Genome Sequencing Center for Infectious Disease"/>
            <person name="Wu L."/>
            <person name="Ma J."/>
        </authorList>
    </citation>
    <scope>NUCLEOTIDE SEQUENCE [LARGE SCALE GENOMIC DNA]</scope>
    <source>
        <strain evidence="3">CGMCC 4.7283</strain>
    </source>
</reference>
<evidence type="ECO:0000313" key="2">
    <source>
        <dbReference type="EMBL" id="MFC4672000.1"/>
    </source>
</evidence>
<evidence type="ECO:0000256" key="1">
    <source>
        <dbReference type="SAM" id="Phobius"/>
    </source>
</evidence>
<organism evidence="2 3">
    <name type="scientific">Seohaeicola nanhaiensis</name>
    <dbReference type="NCBI Taxonomy" id="1387282"/>
    <lineage>
        <taxon>Bacteria</taxon>
        <taxon>Pseudomonadati</taxon>
        <taxon>Pseudomonadota</taxon>
        <taxon>Alphaproteobacteria</taxon>
        <taxon>Rhodobacterales</taxon>
        <taxon>Roseobacteraceae</taxon>
        <taxon>Seohaeicola</taxon>
    </lineage>
</organism>
<accession>A0ABV9KP98</accession>
<protein>
    <submittedName>
        <fullName evidence="2">DUF2474 domain-containing protein</fullName>
    </submittedName>
</protein>
<keyword evidence="1" id="KW-0812">Transmembrane</keyword>
<dbReference type="Proteomes" id="UP001595973">
    <property type="component" value="Unassembled WGS sequence"/>
</dbReference>
<feature type="transmembrane region" description="Helical" evidence="1">
    <location>
        <begin position="6"/>
        <end position="25"/>
    </location>
</feature>